<protein>
    <submittedName>
        <fullName evidence="1">Putative triacylglycerol lipase</fullName>
        <ecNumber evidence="1">3.1.1.3</ecNumber>
    </submittedName>
</protein>
<dbReference type="Gramene" id="rna17806">
    <property type="protein sequence ID" value="RHN69351.1"/>
    <property type="gene ID" value="gene17806"/>
</dbReference>
<dbReference type="EMBL" id="PSQE01000003">
    <property type="protein sequence ID" value="RHN69351.1"/>
    <property type="molecule type" value="Genomic_DNA"/>
</dbReference>
<organism evidence="1">
    <name type="scientific">Medicago truncatula</name>
    <name type="common">Barrel medic</name>
    <name type="synonym">Medicago tribuloides</name>
    <dbReference type="NCBI Taxonomy" id="3880"/>
    <lineage>
        <taxon>Eukaryota</taxon>
        <taxon>Viridiplantae</taxon>
        <taxon>Streptophyta</taxon>
        <taxon>Embryophyta</taxon>
        <taxon>Tracheophyta</taxon>
        <taxon>Spermatophyta</taxon>
        <taxon>Magnoliopsida</taxon>
        <taxon>eudicotyledons</taxon>
        <taxon>Gunneridae</taxon>
        <taxon>Pentapetalae</taxon>
        <taxon>rosids</taxon>
        <taxon>fabids</taxon>
        <taxon>Fabales</taxon>
        <taxon>Fabaceae</taxon>
        <taxon>Papilionoideae</taxon>
        <taxon>50 kb inversion clade</taxon>
        <taxon>NPAAA clade</taxon>
        <taxon>Hologalegina</taxon>
        <taxon>IRL clade</taxon>
        <taxon>Trifolieae</taxon>
        <taxon>Medicago</taxon>
    </lineage>
</organism>
<dbReference type="GO" id="GO:0004806">
    <property type="term" value="F:triacylglycerol lipase activity"/>
    <property type="evidence" value="ECO:0007669"/>
    <property type="project" value="UniProtKB-EC"/>
</dbReference>
<evidence type="ECO:0000313" key="1">
    <source>
        <dbReference type="EMBL" id="RHN69351.1"/>
    </source>
</evidence>
<dbReference type="PANTHER" id="PTHR46086">
    <property type="entry name" value="ALPHA/BETA-HYDROLASES SUPERFAMILY PROTEIN"/>
    <property type="match status" value="1"/>
</dbReference>
<dbReference type="PANTHER" id="PTHR46086:SF17">
    <property type="entry name" value="ALPHA_BETA-HYDROLASES SUPERFAMILY PROTEIN"/>
    <property type="match status" value="1"/>
</dbReference>
<dbReference type="Proteomes" id="UP000265566">
    <property type="component" value="Chromosome 3"/>
</dbReference>
<dbReference type="AlphaFoldDB" id="A0A396IXF3"/>
<name>A0A396IXF3_MEDTR</name>
<comment type="caution">
    <text evidence="1">The sequence shown here is derived from an EMBL/GenBank/DDBJ whole genome shotgun (WGS) entry which is preliminary data.</text>
</comment>
<accession>A0A396IXF3</accession>
<keyword evidence="1" id="KW-0378">Hydrolase</keyword>
<proteinExistence type="predicted"/>
<dbReference type="EC" id="3.1.1.3" evidence="1"/>
<dbReference type="GO" id="GO:0006629">
    <property type="term" value="P:lipid metabolic process"/>
    <property type="evidence" value="ECO:0007669"/>
    <property type="project" value="InterPro"/>
</dbReference>
<dbReference type="InterPro" id="IPR044819">
    <property type="entry name" value="OBL-like"/>
</dbReference>
<reference evidence="1" key="1">
    <citation type="journal article" date="2018" name="Nat. Plants">
        <title>Whole-genome landscape of Medicago truncatula symbiotic genes.</title>
        <authorList>
            <person name="Pecrix Y."/>
            <person name="Gamas P."/>
            <person name="Carrere S."/>
        </authorList>
    </citation>
    <scope>NUCLEOTIDE SEQUENCE</scope>
    <source>
        <tissue evidence="1">Leaves</tissue>
    </source>
</reference>
<gene>
    <name evidence="1" type="ORF">MtrunA17_Chr3g0123751</name>
</gene>
<sequence>MRFLRGKLRSIQVSQFLLSILLQKLLHLFAYPLKYLGFIVELFLNLASCNYNIFKIILNFLQGCYLIHYFLHVDVYIKWIQINSADFVSIIGHMDKRVELDKSIKGEDPKYNVALSMMASKVSYENEAFIRDTVENRWKVKIEHYKILFPSKKKKNLLNKSVFFFLKKKRMFSLLNLCFCIDGSCGMR</sequence>